<evidence type="ECO:0000256" key="1">
    <source>
        <dbReference type="SAM" id="MobiDB-lite"/>
    </source>
</evidence>
<name>A0ABN8XWU2_RANTA</name>
<accession>A0ABN8XWU2</accession>
<proteinExistence type="predicted"/>
<evidence type="ECO:0000313" key="3">
    <source>
        <dbReference type="Proteomes" id="UP001176941"/>
    </source>
</evidence>
<feature type="region of interest" description="Disordered" evidence="1">
    <location>
        <begin position="1"/>
        <end position="132"/>
    </location>
</feature>
<keyword evidence="3" id="KW-1185">Reference proteome</keyword>
<sequence>MRPLVSGARVSGQRWGGAEAGRCPALPRRPEARAGKGSCLRLGSQLACSRSRPPDLDTARPALRLAQHPPGSRFKPQAGWARGVLSLAQMARRRAGSPPAPEEAPKSASRHGSAPPPPAALALPPAATQRQSHVLWRRGAESARLRLSRASGRGHSFPQPVAPARVEVPWAVPGGRPRVELFRVPRPLAPPHSCLVVNKTPGPRRVIGHPDGDSCPLNLMSAVPPISPSTRGHSPVSAAPL</sequence>
<evidence type="ECO:0000313" key="2">
    <source>
        <dbReference type="EMBL" id="CAI9153844.1"/>
    </source>
</evidence>
<reference evidence="2" key="1">
    <citation type="submission" date="2023-04" db="EMBL/GenBank/DDBJ databases">
        <authorList>
            <consortium name="ELIXIR-Norway"/>
        </authorList>
    </citation>
    <scope>NUCLEOTIDE SEQUENCE [LARGE SCALE GENOMIC DNA]</scope>
</reference>
<gene>
    <name evidence="2" type="ORF">MRATA1EN1_LOCUS2806</name>
</gene>
<dbReference type="EMBL" id="OX459947">
    <property type="protein sequence ID" value="CAI9153844.1"/>
    <property type="molecule type" value="Genomic_DNA"/>
</dbReference>
<organism evidence="2 3">
    <name type="scientific">Rangifer tarandus platyrhynchus</name>
    <name type="common">Svalbard reindeer</name>
    <dbReference type="NCBI Taxonomy" id="3082113"/>
    <lineage>
        <taxon>Eukaryota</taxon>
        <taxon>Metazoa</taxon>
        <taxon>Chordata</taxon>
        <taxon>Craniata</taxon>
        <taxon>Vertebrata</taxon>
        <taxon>Euteleostomi</taxon>
        <taxon>Mammalia</taxon>
        <taxon>Eutheria</taxon>
        <taxon>Laurasiatheria</taxon>
        <taxon>Artiodactyla</taxon>
        <taxon>Ruminantia</taxon>
        <taxon>Pecora</taxon>
        <taxon>Cervidae</taxon>
        <taxon>Odocoileinae</taxon>
        <taxon>Rangifer</taxon>
    </lineage>
</organism>
<dbReference type="Proteomes" id="UP001176941">
    <property type="component" value="Chromosome 11"/>
</dbReference>
<protein>
    <submittedName>
        <fullName evidence="2">Uncharacterized protein</fullName>
    </submittedName>
</protein>